<dbReference type="RefSeq" id="WP_419190020.1">
    <property type="nucleotide sequence ID" value="NZ_CP036526.1"/>
</dbReference>
<dbReference type="AlphaFoldDB" id="A0A517NUR3"/>
<evidence type="ECO:0000313" key="1">
    <source>
        <dbReference type="EMBL" id="QDT10868.1"/>
    </source>
</evidence>
<reference evidence="1 2" key="1">
    <citation type="submission" date="2019-02" db="EMBL/GenBank/DDBJ databases">
        <title>Deep-cultivation of Planctomycetes and their phenomic and genomic characterization uncovers novel biology.</title>
        <authorList>
            <person name="Wiegand S."/>
            <person name="Jogler M."/>
            <person name="Boedeker C."/>
            <person name="Pinto D."/>
            <person name="Vollmers J."/>
            <person name="Rivas-Marin E."/>
            <person name="Kohn T."/>
            <person name="Peeters S.H."/>
            <person name="Heuer A."/>
            <person name="Rast P."/>
            <person name="Oberbeckmann S."/>
            <person name="Bunk B."/>
            <person name="Jeske O."/>
            <person name="Meyerdierks A."/>
            <person name="Storesund J.E."/>
            <person name="Kallscheuer N."/>
            <person name="Luecker S."/>
            <person name="Lage O.M."/>
            <person name="Pohl T."/>
            <person name="Merkel B.J."/>
            <person name="Hornburger P."/>
            <person name="Mueller R.-W."/>
            <person name="Bruemmer F."/>
            <person name="Labrenz M."/>
            <person name="Spormann A.M."/>
            <person name="Op den Camp H."/>
            <person name="Overmann J."/>
            <person name="Amann R."/>
            <person name="Jetten M.S.M."/>
            <person name="Mascher T."/>
            <person name="Medema M.H."/>
            <person name="Devos D.P."/>
            <person name="Kaster A.-K."/>
            <person name="Ovreas L."/>
            <person name="Rohde M."/>
            <person name="Galperin M.Y."/>
            <person name="Jogler C."/>
        </authorList>
    </citation>
    <scope>NUCLEOTIDE SEQUENCE [LARGE SCALE GENOMIC DNA]</scope>
    <source>
        <strain evidence="1 2">K23_9</strain>
    </source>
</reference>
<gene>
    <name evidence="1" type="ORF">K239x_28590</name>
</gene>
<organism evidence="1 2">
    <name type="scientific">Stieleria marina</name>
    <dbReference type="NCBI Taxonomy" id="1930275"/>
    <lineage>
        <taxon>Bacteria</taxon>
        <taxon>Pseudomonadati</taxon>
        <taxon>Planctomycetota</taxon>
        <taxon>Planctomycetia</taxon>
        <taxon>Pirellulales</taxon>
        <taxon>Pirellulaceae</taxon>
        <taxon>Stieleria</taxon>
    </lineage>
</organism>
<evidence type="ECO:0000313" key="2">
    <source>
        <dbReference type="Proteomes" id="UP000319817"/>
    </source>
</evidence>
<dbReference type="Proteomes" id="UP000319817">
    <property type="component" value="Chromosome"/>
</dbReference>
<keyword evidence="2" id="KW-1185">Reference proteome</keyword>
<accession>A0A517NUR3</accession>
<name>A0A517NUR3_9BACT</name>
<sequence>MNRLNLFASHLVDRDAERLASLGSRDGSIDFGGVLASAAGTQVSTPEILR</sequence>
<protein>
    <submittedName>
        <fullName evidence="1">Uncharacterized protein</fullName>
    </submittedName>
</protein>
<proteinExistence type="predicted"/>
<dbReference type="EMBL" id="CP036526">
    <property type="protein sequence ID" value="QDT10868.1"/>
    <property type="molecule type" value="Genomic_DNA"/>
</dbReference>